<accession>A0A183J452</accession>
<dbReference type="OrthoDB" id="6085115at2759"/>
<proteinExistence type="predicted"/>
<protein>
    <submittedName>
        <fullName evidence="3">DPPIV_N domain-containing protein</fullName>
    </submittedName>
</protein>
<reference evidence="1 2" key="2">
    <citation type="submission" date="2018-11" db="EMBL/GenBank/DDBJ databases">
        <authorList>
            <consortium name="Pathogen Informatics"/>
        </authorList>
    </citation>
    <scope>NUCLEOTIDE SEQUENCE [LARGE SCALE GENOMIC DNA]</scope>
</reference>
<evidence type="ECO:0000313" key="1">
    <source>
        <dbReference type="EMBL" id="VDP33519.1"/>
    </source>
</evidence>
<dbReference type="Proteomes" id="UP000270296">
    <property type="component" value="Unassembled WGS sequence"/>
</dbReference>
<sequence length="233" mass="26641">VFRPDHTPVKLWYIWWEDTIWIEEIPHEGHYKIIQIIRSASKPIQQSLMHALPLQEEFNEIENVFLPVSHEMKYGYISHRKEKTLHKVDLHSLRVISQVSLAPYDCHPLSLAFVEKVGLVVIQCGQSNISQPDSQLILDYLSDTVLSFDTGIHGIPTVSASNQYIVSVEPTLGRFFVQKVNSKEVTSMHFIDEYLPLSAWTTDFSTTNNVLLFGISSFSEQLVKVNITSKEVS</sequence>
<keyword evidence="2" id="KW-1185">Reference proteome</keyword>
<dbReference type="WBParaSite" id="SBAD_0001102001-mRNA-1">
    <property type="protein sequence ID" value="SBAD_0001102001-mRNA-1"/>
    <property type="gene ID" value="SBAD_0001102001"/>
</dbReference>
<dbReference type="AlphaFoldDB" id="A0A183J452"/>
<evidence type="ECO:0000313" key="3">
    <source>
        <dbReference type="WBParaSite" id="SBAD_0001102001-mRNA-1"/>
    </source>
</evidence>
<name>A0A183J452_9BILA</name>
<reference evidence="3" key="1">
    <citation type="submission" date="2016-06" db="UniProtKB">
        <authorList>
            <consortium name="WormBaseParasite"/>
        </authorList>
    </citation>
    <scope>IDENTIFICATION</scope>
</reference>
<organism evidence="3">
    <name type="scientific">Soboliphyme baturini</name>
    <dbReference type="NCBI Taxonomy" id="241478"/>
    <lineage>
        <taxon>Eukaryota</taxon>
        <taxon>Metazoa</taxon>
        <taxon>Ecdysozoa</taxon>
        <taxon>Nematoda</taxon>
        <taxon>Enoplea</taxon>
        <taxon>Dorylaimia</taxon>
        <taxon>Dioctophymatida</taxon>
        <taxon>Dioctophymatoidea</taxon>
        <taxon>Soboliphymatidae</taxon>
        <taxon>Soboliphyme</taxon>
    </lineage>
</organism>
<dbReference type="EMBL" id="UZAM01014365">
    <property type="protein sequence ID" value="VDP33519.1"/>
    <property type="molecule type" value="Genomic_DNA"/>
</dbReference>
<gene>
    <name evidence="1" type="ORF">SBAD_LOCUS10649</name>
</gene>
<evidence type="ECO:0000313" key="2">
    <source>
        <dbReference type="Proteomes" id="UP000270296"/>
    </source>
</evidence>